<comment type="caution">
    <text evidence="2">The sequence shown here is derived from an EMBL/GenBank/DDBJ whole genome shotgun (WGS) entry which is preliminary data.</text>
</comment>
<accession>A0A8H6KYA5</accession>
<feature type="region of interest" description="Disordered" evidence="1">
    <location>
        <begin position="1"/>
        <end position="115"/>
    </location>
</feature>
<sequence length="388" mass="43757">MEPRPSSPTPNGVTNAPEQRSSSPPPQPHGEPDAIQPRPATPPTQDGFIDLGPRSFPLFPRVEPHANGPLSSSPPFPSDEPDATEPKAAEPDATEPQATDDEPGHNDVDKPVPARRKSLSTKKFYEPNWEYKISEDSLELDASDDVFFTAWQQSTTPRGLLRKIDRDEVRLLKIARVRAALHRVSQDHYAACRGWCGKKVENFNSWVEAKEGFKKYAPRLPDSTNERPLRYLFTPITSCNPLFRPVAIYEADGRVHAIYVEFGQCGYMNLERPSWTRKSWRTCVEFDSDGHFKKTESFLMTREEVFKGPVAEMMKFANRRKPQKLFREKSPFNSTGCSASEASDSYSCAAVLRIPSLESSRLEQSAHIGGPLHRPRERGREEWVSGFG</sequence>
<dbReference type="Proteomes" id="UP000639643">
    <property type="component" value="Unassembled WGS sequence"/>
</dbReference>
<keyword evidence="3" id="KW-1185">Reference proteome</keyword>
<reference evidence="2" key="1">
    <citation type="journal article" date="2020" name="Phytopathology">
        <title>Genome Sequence Resources of Colletotrichum truncatum, C. plurivorum, C. musicola, and C. sojae: Four Species Pathogenic to Soybean (Glycine max).</title>
        <authorList>
            <person name="Rogerio F."/>
            <person name="Boufleur T.R."/>
            <person name="Ciampi-Guillardi M."/>
            <person name="Sukno S.A."/>
            <person name="Thon M.R."/>
            <person name="Massola Junior N.S."/>
            <person name="Baroncelli R."/>
        </authorList>
    </citation>
    <scope>NUCLEOTIDE SEQUENCE</scope>
    <source>
        <strain evidence="2">LFN0074</strain>
    </source>
</reference>
<proteinExistence type="predicted"/>
<evidence type="ECO:0000313" key="3">
    <source>
        <dbReference type="Proteomes" id="UP000639643"/>
    </source>
</evidence>
<dbReference type="EMBL" id="WIGM01000112">
    <property type="protein sequence ID" value="KAF6839535.1"/>
    <property type="molecule type" value="Genomic_DNA"/>
</dbReference>
<evidence type="ECO:0000313" key="2">
    <source>
        <dbReference type="EMBL" id="KAF6839535.1"/>
    </source>
</evidence>
<name>A0A8H6KYA5_9PEZI</name>
<evidence type="ECO:0000256" key="1">
    <source>
        <dbReference type="SAM" id="MobiDB-lite"/>
    </source>
</evidence>
<feature type="compositionally biased region" description="Polar residues" evidence="1">
    <location>
        <begin position="9"/>
        <end position="20"/>
    </location>
</feature>
<dbReference type="AlphaFoldDB" id="A0A8H6KYA5"/>
<organism evidence="2 3">
    <name type="scientific">Colletotrichum musicola</name>
    <dbReference type="NCBI Taxonomy" id="2175873"/>
    <lineage>
        <taxon>Eukaryota</taxon>
        <taxon>Fungi</taxon>
        <taxon>Dikarya</taxon>
        <taxon>Ascomycota</taxon>
        <taxon>Pezizomycotina</taxon>
        <taxon>Sordariomycetes</taxon>
        <taxon>Hypocreomycetidae</taxon>
        <taxon>Glomerellales</taxon>
        <taxon>Glomerellaceae</taxon>
        <taxon>Colletotrichum</taxon>
        <taxon>Colletotrichum orchidearum species complex</taxon>
    </lineage>
</organism>
<protein>
    <submittedName>
        <fullName evidence="2">Uncharacterized protein</fullName>
    </submittedName>
</protein>
<feature type="compositionally biased region" description="Basic and acidic residues" evidence="1">
    <location>
        <begin position="378"/>
        <end position="388"/>
    </location>
</feature>
<gene>
    <name evidence="2" type="ORF">CMUS01_04245</name>
</gene>
<feature type="region of interest" description="Disordered" evidence="1">
    <location>
        <begin position="365"/>
        <end position="388"/>
    </location>
</feature>
<feature type="compositionally biased region" description="Basic and acidic residues" evidence="1">
    <location>
        <begin position="102"/>
        <end position="112"/>
    </location>
</feature>